<name>A0A9W9Q382_9EURO</name>
<evidence type="ECO:0000313" key="2">
    <source>
        <dbReference type="Proteomes" id="UP001147746"/>
    </source>
</evidence>
<evidence type="ECO:0000313" key="1">
    <source>
        <dbReference type="EMBL" id="KAJ5321283.1"/>
    </source>
</evidence>
<accession>A0A9W9Q382</accession>
<proteinExistence type="predicted"/>
<sequence length="320" mass="36025">MSSLFSDTVESAPRFSAMSNPDSAIAEPSSLMANLPLGYVMRSFTTFKQLQIDTSNILKVLQDNEENGNQYLVLLGLSKRGIERLENQRLYGLDYRFQWEGTVGLIKVVPSHAHDATTDQVTRTIDEYLLAMGIRSVDRKWAMTTTYKPTASKGKQADQCFIPPCRRASPGQPVGWPTFVIETGVSESLPRLREDAQWWFNNSGGEVRMVLVISIKQTKVEFELWQLAPPNSPHLLTRVYIDSLRRRHLPPLIQQATGIQQMYSHHEVDVTSSGVAGAPRVDNAPMVLPFEALYNRPPRVTEGDLVLSDQDFKDFVDTIL</sequence>
<gene>
    <name evidence="1" type="ORF">N7476_004285</name>
</gene>
<comment type="caution">
    <text evidence="1">The sequence shown here is derived from an EMBL/GenBank/DDBJ whole genome shotgun (WGS) entry which is preliminary data.</text>
</comment>
<dbReference type="Proteomes" id="UP001147746">
    <property type="component" value="Unassembled WGS sequence"/>
</dbReference>
<reference evidence="1" key="2">
    <citation type="journal article" date="2023" name="IMA Fungus">
        <title>Comparative genomic study of the Penicillium genus elucidates a diverse pangenome and 15 lateral gene transfer events.</title>
        <authorList>
            <person name="Petersen C."/>
            <person name="Sorensen T."/>
            <person name="Nielsen M.R."/>
            <person name="Sondergaard T.E."/>
            <person name="Sorensen J.L."/>
            <person name="Fitzpatrick D.A."/>
            <person name="Frisvad J.C."/>
            <person name="Nielsen K.L."/>
        </authorList>
    </citation>
    <scope>NUCLEOTIDE SEQUENCE</scope>
    <source>
        <strain evidence="1">IBT 21472</strain>
    </source>
</reference>
<reference evidence="1" key="1">
    <citation type="submission" date="2022-12" db="EMBL/GenBank/DDBJ databases">
        <authorList>
            <person name="Petersen C."/>
        </authorList>
    </citation>
    <scope>NUCLEOTIDE SEQUENCE</scope>
    <source>
        <strain evidence="1">IBT 21472</strain>
    </source>
</reference>
<organism evidence="1 2">
    <name type="scientific">Penicillium atrosanguineum</name>
    <dbReference type="NCBI Taxonomy" id="1132637"/>
    <lineage>
        <taxon>Eukaryota</taxon>
        <taxon>Fungi</taxon>
        <taxon>Dikarya</taxon>
        <taxon>Ascomycota</taxon>
        <taxon>Pezizomycotina</taxon>
        <taxon>Eurotiomycetes</taxon>
        <taxon>Eurotiomycetidae</taxon>
        <taxon>Eurotiales</taxon>
        <taxon>Aspergillaceae</taxon>
        <taxon>Penicillium</taxon>
    </lineage>
</organism>
<dbReference type="AlphaFoldDB" id="A0A9W9Q382"/>
<protein>
    <submittedName>
        <fullName evidence="1">Uncharacterized protein</fullName>
    </submittedName>
</protein>
<keyword evidence="2" id="KW-1185">Reference proteome</keyword>
<dbReference type="EMBL" id="JAPZBO010000003">
    <property type="protein sequence ID" value="KAJ5321283.1"/>
    <property type="molecule type" value="Genomic_DNA"/>
</dbReference>